<sequence>MGMMSDEIVVIRQGQRKGDPAVITVNCPDKVGLGCDLSRIIFEFGFCIVKGDISTDCKWCYVIFWVVPNGSSCRSVDWAMLKNRLVAVCPPSSLFLYYVVNPEPKPKQVYLLQVSSVDRAGLLNDVSQALWELELTIHKVKVWTMPDGNVMDLFYITDNRELLHTKKRQDDACNYLKKMLGESSTYCQVRLTSPEFGGLECTTTSLSPSITENMFNKCLSELEKNLQSEGGDGKLNKVSVTFDNSLSPAHTLLQIVCKNQKGLTYDVMRTLKDFNIQVSYGRLSTNAKGNCEMDLFTSQADGKKILDEKKQNALRSRLKMEIINPLRVMVASRGPDTELLVATPIELSGRGRPSVLYDVTLALKQLGISIFTADIGRNIICSCQWEVYRFLLIDRPDLSLGSICTRNRITEHVRNMLMA</sequence>
<dbReference type="Pfam" id="PF24914">
    <property type="entry name" value="ACR10_N"/>
    <property type="match status" value="1"/>
</dbReference>
<dbReference type="InterPro" id="IPR056816">
    <property type="entry name" value="ACR2/9/10_N"/>
</dbReference>
<proteinExistence type="predicted"/>
<reference evidence="3" key="1">
    <citation type="submission" date="2015-03" db="EMBL/GenBank/DDBJ databases">
        <title>A transcriptome of Araucaria cunninghamii, an australian fine timber species.</title>
        <authorList>
            <person name="Jing Yi C.J.Y."/>
            <person name="Yin San L.Y.S."/>
            <person name="Abdul Karim S.S."/>
            <person name="Wan Azmi N.N."/>
            <person name="Hercus R.R."/>
            <person name="Croft L.L."/>
        </authorList>
    </citation>
    <scope>NUCLEOTIDE SEQUENCE</scope>
    <source>
        <strain evidence="3">MI0301</strain>
        <tissue evidence="3">Leaf</tissue>
    </source>
</reference>
<name>A0A0D6QY35_ARACU</name>
<dbReference type="Pfam" id="PF24926">
    <property type="entry name" value="ACT_ACR9_C"/>
    <property type="match status" value="1"/>
</dbReference>
<evidence type="ECO:0000256" key="1">
    <source>
        <dbReference type="ARBA" id="ARBA00022737"/>
    </source>
</evidence>
<dbReference type="InterPro" id="IPR002912">
    <property type="entry name" value="ACT_dom"/>
</dbReference>
<dbReference type="EMBL" id="GCKF01040716">
    <property type="protein sequence ID" value="JAG95381.1"/>
    <property type="molecule type" value="Transcribed_RNA"/>
</dbReference>
<dbReference type="InterPro" id="IPR045865">
    <property type="entry name" value="ACT-like_dom_sf"/>
</dbReference>
<dbReference type="SUPFAM" id="SSF55021">
    <property type="entry name" value="ACT-like"/>
    <property type="match status" value="2"/>
</dbReference>
<evidence type="ECO:0000313" key="3">
    <source>
        <dbReference type="EMBL" id="JAG95381.1"/>
    </source>
</evidence>
<dbReference type="InterPro" id="IPR056805">
    <property type="entry name" value="ACT_ACR9/10_C"/>
</dbReference>
<dbReference type="AlphaFoldDB" id="A0A0D6QY35"/>
<dbReference type="Pfam" id="PF24931">
    <property type="entry name" value="ACT_ACR9_3rd"/>
    <property type="match status" value="1"/>
</dbReference>
<dbReference type="PANTHER" id="PTHR31096:SF65">
    <property type="entry name" value="ACT DOMAIN-CONTAINING PROTEIN ACR9"/>
    <property type="match status" value="1"/>
</dbReference>
<protein>
    <recommendedName>
        <fullName evidence="2">ACT domain-containing protein</fullName>
    </recommendedName>
</protein>
<keyword evidence="1" id="KW-0677">Repeat</keyword>
<evidence type="ECO:0000259" key="2">
    <source>
        <dbReference type="PROSITE" id="PS51671"/>
    </source>
</evidence>
<accession>A0A0D6QY35</accession>
<dbReference type="PANTHER" id="PTHR31096">
    <property type="entry name" value="ACT DOMAIN-CONTAINING PROTEIN ACR4-RELATED"/>
    <property type="match status" value="1"/>
</dbReference>
<dbReference type="InterPro" id="IPR040217">
    <property type="entry name" value="ACR1-12"/>
</dbReference>
<dbReference type="PROSITE" id="PS51671">
    <property type="entry name" value="ACT"/>
    <property type="match status" value="1"/>
</dbReference>
<organism evidence="3">
    <name type="scientific">Araucaria cunninghamii</name>
    <name type="common">Hoop pine</name>
    <name type="synonym">Moreton Bay pine</name>
    <dbReference type="NCBI Taxonomy" id="56994"/>
    <lineage>
        <taxon>Eukaryota</taxon>
        <taxon>Viridiplantae</taxon>
        <taxon>Streptophyta</taxon>
        <taxon>Embryophyta</taxon>
        <taxon>Tracheophyta</taxon>
        <taxon>Spermatophyta</taxon>
        <taxon>Pinopsida</taxon>
        <taxon>Pinidae</taxon>
        <taxon>Conifers II</taxon>
        <taxon>Araucariales</taxon>
        <taxon>Araucariaceae</taxon>
        <taxon>Araucaria</taxon>
    </lineage>
</organism>
<feature type="domain" description="ACT" evidence="2">
    <location>
        <begin position="111"/>
        <end position="194"/>
    </location>
</feature>